<sequence>MKVKLFLLTSIMIGLFFVFYQVLVKDISATVSQKEAEATASRLYNGDVLKSETVKENNNYTISVKNDRGIYRLMVDGQTKEVSNVKLVEKNDSLLKLEEAKDVITHEINGKVTSIKKSSEKAPTHAEALVEKNQKKFHVIYDLKKQVIVSSAEIKVDKEETKQQKNEISKQRAKEIALSQINGKLTNMKKLDSKHGILYKVTVENNSEGAHVYVQESTGEVSSVSWFLKNQKPDEANEDEDNDKEDDKEDTNESDEDDDTDIDSDD</sequence>
<dbReference type="Gene3D" id="3.10.450.40">
    <property type="match status" value="1"/>
</dbReference>
<evidence type="ECO:0008006" key="5">
    <source>
        <dbReference type="Google" id="ProtNLM"/>
    </source>
</evidence>
<keyword evidence="2" id="KW-1133">Transmembrane helix</keyword>
<evidence type="ECO:0000313" key="4">
    <source>
        <dbReference type="Proteomes" id="UP000204391"/>
    </source>
</evidence>
<dbReference type="OrthoDB" id="2704343at2"/>
<feature type="transmembrane region" description="Helical" evidence="2">
    <location>
        <begin position="5"/>
        <end position="23"/>
    </location>
</feature>
<name>A0A221MH19_9BACI</name>
<reference evidence="3 4" key="1">
    <citation type="journal article" date="2003" name="Int. J. Syst. Evol. Microbiol.">
        <title>Virgibacillus carmonensis sp. nov., Virgibacillus necropolis sp. nov. and Virgibacillus picturae sp. nov., three novel species isolated from deteriorated mural paintings, transfer of the species of the genus salibacillus to Virgibacillus, as Virgibacillus marismortui comb. nov. and Virgibacillus salexigens comb. nov., and emended description of the genus Virgibacillus.</title>
        <authorList>
            <person name="Heyrman J."/>
            <person name="Logan N.A."/>
            <person name="Busse H.J."/>
            <person name="Balcaen A."/>
            <person name="Lebbe L."/>
            <person name="Rodriguez-Diaz M."/>
            <person name="Swings J."/>
            <person name="De Vos P."/>
        </authorList>
    </citation>
    <scope>NUCLEOTIDE SEQUENCE [LARGE SCALE GENOMIC DNA]</scope>
    <source>
        <strain evidence="3 4">LMG 19488</strain>
    </source>
</reference>
<dbReference type="KEGG" id="vne:CFK40_18675"/>
<feature type="compositionally biased region" description="Acidic residues" evidence="1">
    <location>
        <begin position="236"/>
        <end position="266"/>
    </location>
</feature>
<dbReference type="Proteomes" id="UP000204391">
    <property type="component" value="Chromosome"/>
</dbReference>
<keyword evidence="2" id="KW-0472">Membrane</keyword>
<evidence type="ECO:0000256" key="2">
    <source>
        <dbReference type="SAM" id="Phobius"/>
    </source>
</evidence>
<dbReference type="RefSeq" id="WP_089533884.1">
    <property type="nucleotide sequence ID" value="NZ_CP022437.1"/>
</dbReference>
<dbReference type="AlphaFoldDB" id="A0A221MH19"/>
<evidence type="ECO:0000256" key="1">
    <source>
        <dbReference type="SAM" id="MobiDB-lite"/>
    </source>
</evidence>
<organism evidence="3 4">
    <name type="scientific">Virgibacillus necropolis</name>
    <dbReference type="NCBI Taxonomy" id="163877"/>
    <lineage>
        <taxon>Bacteria</taxon>
        <taxon>Bacillati</taxon>
        <taxon>Bacillota</taxon>
        <taxon>Bacilli</taxon>
        <taxon>Bacillales</taxon>
        <taxon>Bacillaceae</taxon>
        <taxon>Virgibacillus</taxon>
    </lineage>
</organism>
<accession>A0A221MH19</accession>
<gene>
    <name evidence="3" type="ORF">CFK40_18675</name>
</gene>
<keyword evidence="2" id="KW-0812">Transmembrane</keyword>
<proteinExistence type="predicted"/>
<dbReference type="EMBL" id="CP022437">
    <property type="protein sequence ID" value="ASN06889.1"/>
    <property type="molecule type" value="Genomic_DNA"/>
</dbReference>
<evidence type="ECO:0000313" key="3">
    <source>
        <dbReference type="EMBL" id="ASN06889.1"/>
    </source>
</evidence>
<feature type="region of interest" description="Disordered" evidence="1">
    <location>
        <begin position="225"/>
        <end position="266"/>
    </location>
</feature>
<keyword evidence="4" id="KW-1185">Reference proteome</keyword>
<protein>
    <recommendedName>
        <fullName evidence="5">PepSY domain-containing protein</fullName>
    </recommendedName>
</protein>